<dbReference type="AlphaFoldDB" id="A0AAW4JCI4"/>
<gene>
    <name evidence="3" type="ORF">J5U46_02875</name>
</gene>
<comment type="caution">
    <text evidence="3">The sequence shown here is derived from an EMBL/GenBank/DDBJ whole genome shotgun (WGS) entry which is preliminary data.</text>
</comment>
<feature type="domain" description="Methyltransferase type 11" evidence="2">
    <location>
        <begin position="52"/>
        <end position="140"/>
    </location>
</feature>
<evidence type="ECO:0000256" key="1">
    <source>
        <dbReference type="SAM" id="MobiDB-lite"/>
    </source>
</evidence>
<feature type="compositionally biased region" description="Basic and acidic residues" evidence="1">
    <location>
        <begin position="25"/>
        <end position="34"/>
    </location>
</feature>
<evidence type="ECO:0000313" key="4">
    <source>
        <dbReference type="Proteomes" id="UP000669887"/>
    </source>
</evidence>
<dbReference type="SUPFAM" id="SSF53335">
    <property type="entry name" value="S-adenosyl-L-methionine-dependent methyltransferases"/>
    <property type="match status" value="1"/>
</dbReference>
<dbReference type="CDD" id="cd02440">
    <property type="entry name" value="AdoMet_MTases"/>
    <property type="match status" value="1"/>
</dbReference>
<dbReference type="RefSeq" id="WP_175438657.1">
    <property type="nucleotide sequence ID" value="NZ_FMCQ01000002.1"/>
</dbReference>
<sequence>MADTAPPAEDQKHEPVVSEAATNYDRGHGGEERGREVGAELAPHLVPGPVAEVGTGTGLIAFGLRELGHPVVGVDIDGELLTGAYARLGPSVVQGDAQALPFATGSLSNLVYVHVLHLLDDMPGGLAEAVRVLRPGGRLVAVHGVPTTDLGDMAEPFAPLVPLTYLKDEPHWLDPAAEEAGLRLVHRGHAGGYEGGMSPAQYAYSIEKKFWSYLTDMDDETWRTTVVPVIDGLRALPDPDRERNLQWHVHLGVYARD</sequence>
<dbReference type="EMBL" id="JAGFVQ010000003">
    <property type="protein sequence ID" value="MBO4139100.1"/>
    <property type="molecule type" value="Genomic_DNA"/>
</dbReference>
<organism evidence="3 4">
    <name type="scientific">Micromonospora tulbaghiae</name>
    <dbReference type="NCBI Taxonomy" id="479978"/>
    <lineage>
        <taxon>Bacteria</taxon>
        <taxon>Bacillati</taxon>
        <taxon>Actinomycetota</taxon>
        <taxon>Actinomycetes</taxon>
        <taxon>Micromonosporales</taxon>
        <taxon>Micromonosporaceae</taxon>
        <taxon>Micromonospora</taxon>
    </lineage>
</organism>
<dbReference type="GeneID" id="93468919"/>
<feature type="region of interest" description="Disordered" evidence="1">
    <location>
        <begin position="1"/>
        <end position="34"/>
    </location>
</feature>
<name>A0AAW4JCI4_9ACTN</name>
<evidence type="ECO:0000313" key="3">
    <source>
        <dbReference type="EMBL" id="MBO4139100.1"/>
    </source>
</evidence>
<dbReference type="GO" id="GO:0032259">
    <property type="term" value="P:methylation"/>
    <property type="evidence" value="ECO:0007669"/>
    <property type="project" value="UniProtKB-KW"/>
</dbReference>
<keyword evidence="3" id="KW-0808">Transferase</keyword>
<dbReference type="Gene3D" id="3.40.50.150">
    <property type="entry name" value="Vaccinia Virus protein VP39"/>
    <property type="match status" value="1"/>
</dbReference>
<keyword evidence="3" id="KW-0489">Methyltransferase</keyword>
<dbReference type="PANTHER" id="PTHR43591">
    <property type="entry name" value="METHYLTRANSFERASE"/>
    <property type="match status" value="1"/>
</dbReference>
<dbReference type="GO" id="GO:0008757">
    <property type="term" value="F:S-adenosylmethionine-dependent methyltransferase activity"/>
    <property type="evidence" value="ECO:0007669"/>
    <property type="project" value="InterPro"/>
</dbReference>
<dbReference type="InterPro" id="IPR013216">
    <property type="entry name" value="Methyltransf_11"/>
</dbReference>
<accession>A0AAW4JCI4</accession>
<dbReference type="InterPro" id="IPR029063">
    <property type="entry name" value="SAM-dependent_MTases_sf"/>
</dbReference>
<evidence type="ECO:0000259" key="2">
    <source>
        <dbReference type="Pfam" id="PF08241"/>
    </source>
</evidence>
<dbReference type="Pfam" id="PF08241">
    <property type="entry name" value="Methyltransf_11"/>
    <property type="match status" value="1"/>
</dbReference>
<reference evidence="3" key="1">
    <citation type="submission" date="2021-03" db="EMBL/GenBank/DDBJ databases">
        <title>X isolated from Micromonospora tulbaghiae.</title>
        <authorList>
            <person name="Stennett H.L."/>
        </authorList>
    </citation>
    <scope>NUCLEOTIDE SEQUENCE</scope>
    <source>
        <strain evidence="3">28M1-20</strain>
    </source>
</reference>
<dbReference type="Proteomes" id="UP000669887">
    <property type="component" value="Unassembled WGS sequence"/>
</dbReference>
<protein>
    <submittedName>
        <fullName evidence="3">Class I SAM-dependent methyltransferase</fullName>
    </submittedName>
</protein>
<proteinExistence type="predicted"/>